<evidence type="ECO:0000313" key="1">
    <source>
        <dbReference type="EMBL" id="GEO19493.1"/>
    </source>
</evidence>
<dbReference type="AlphaFoldDB" id="A0A512C5J7"/>
<organism evidence="1 2">
    <name type="scientific">Cyclobacterium qasimii</name>
    <dbReference type="NCBI Taxonomy" id="1350429"/>
    <lineage>
        <taxon>Bacteria</taxon>
        <taxon>Pseudomonadati</taxon>
        <taxon>Bacteroidota</taxon>
        <taxon>Cytophagia</taxon>
        <taxon>Cytophagales</taxon>
        <taxon>Cyclobacteriaceae</taxon>
        <taxon>Cyclobacterium</taxon>
    </lineage>
</organism>
<dbReference type="RefSeq" id="WP_081652361.1">
    <property type="nucleotide sequence ID" value="NZ_BJYV01000001.1"/>
</dbReference>
<keyword evidence="2" id="KW-1185">Reference proteome</keyword>
<accession>A0A512C5J7</accession>
<reference evidence="1 2" key="1">
    <citation type="submission" date="2019-07" db="EMBL/GenBank/DDBJ databases">
        <title>Whole genome shotgun sequence of Cyclobacterium qasimii NBRC 106168.</title>
        <authorList>
            <person name="Hosoyama A."/>
            <person name="Uohara A."/>
            <person name="Ohji S."/>
            <person name="Ichikawa N."/>
        </authorList>
    </citation>
    <scope>NUCLEOTIDE SEQUENCE [LARGE SCALE GENOMIC DNA]</scope>
    <source>
        <strain evidence="1 2">NBRC 106168</strain>
    </source>
</reference>
<evidence type="ECO:0000313" key="2">
    <source>
        <dbReference type="Proteomes" id="UP000321301"/>
    </source>
</evidence>
<comment type="caution">
    <text evidence="1">The sequence shown here is derived from an EMBL/GenBank/DDBJ whole genome shotgun (WGS) entry which is preliminary data.</text>
</comment>
<gene>
    <name evidence="1" type="ORF">CQA01_00270</name>
</gene>
<sequence>MLLTTSPHHQPISNYSGLKKVHSSKRPQTIFFYQRFTLAHFVKDPRYLKHWLRLLGGLFLLITSNCQQKVQVEKQEGGLALVSVDLSESRSGKLSEFFEPEINYIWLEDKLDEAQLNASLHQILFYGDKIYTLDIYGCKCISIFNMEGEYLGKIAAYGEGPGEYLDLDALAVVNEELVLLGVYPSKIMWFSLEGEFLRETILKDHFGPGVFSEFDNRYYQYNIPKASGEFFIKSLNENLQDTINFLPFYSERLESMMSGRNYFQKSKQHLYFGMTFLDTIFQFKNQQLVPKFVFDFGNYGQDLEELKGLEIRERLKLINNRAKLYFLGRYHVSEKQFYTILSYEKKVYNLFYDREKSQSHAIEGNLKNDIDEGNDLKSIGYGFEPGKVGTRIAGKDLYQALVEKKKQMGQADFEKWAKSKGKNFAKTALVGKDSENPVLIVYTLK</sequence>
<proteinExistence type="predicted"/>
<dbReference type="EMBL" id="BJYV01000001">
    <property type="protein sequence ID" value="GEO19493.1"/>
    <property type="molecule type" value="Genomic_DNA"/>
</dbReference>
<evidence type="ECO:0008006" key="3">
    <source>
        <dbReference type="Google" id="ProtNLM"/>
    </source>
</evidence>
<dbReference type="Proteomes" id="UP000321301">
    <property type="component" value="Unassembled WGS sequence"/>
</dbReference>
<dbReference type="Pfam" id="PF17170">
    <property type="entry name" value="DUF5128"/>
    <property type="match status" value="1"/>
</dbReference>
<protein>
    <recommendedName>
        <fullName evidence="3">6-bladed beta-propeller</fullName>
    </recommendedName>
</protein>
<name>A0A512C5J7_9BACT</name>